<keyword evidence="7" id="KW-1185">Reference proteome</keyword>
<evidence type="ECO:0000256" key="1">
    <source>
        <dbReference type="ARBA" id="ARBA00022448"/>
    </source>
</evidence>
<gene>
    <name evidence="6" type="ORF">SASPL_145387</name>
</gene>
<keyword evidence="3" id="KW-0175">Coiled coil</keyword>
<dbReference type="InterPro" id="IPR008395">
    <property type="entry name" value="Agenet-like_dom"/>
</dbReference>
<comment type="caution">
    <text evidence="6">The sequence shown here is derived from an EMBL/GenBank/DDBJ whole genome shotgun (WGS) entry which is preliminary data.</text>
</comment>
<dbReference type="Pfam" id="PF05266">
    <property type="entry name" value="DUF724"/>
    <property type="match status" value="1"/>
</dbReference>
<evidence type="ECO:0000313" key="7">
    <source>
        <dbReference type="Proteomes" id="UP000298416"/>
    </source>
</evidence>
<keyword evidence="2" id="KW-0341">Growth regulation</keyword>
<evidence type="ECO:0000256" key="4">
    <source>
        <dbReference type="SAM" id="MobiDB-lite"/>
    </source>
</evidence>
<reference evidence="6" key="1">
    <citation type="submission" date="2018-01" db="EMBL/GenBank/DDBJ databases">
        <authorList>
            <person name="Mao J.F."/>
        </authorList>
    </citation>
    <scope>NUCLEOTIDE SEQUENCE</scope>
    <source>
        <strain evidence="6">Huo1</strain>
        <tissue evidence="6">Leaf</tissue>
    </source>
</reference>
<dbReference type="SMART" id="SM00743">
    <property type="entry name" value="Agenet"/>
    <property type="match status" value="4"/>
</dbReference>
<feature type="domain" description="Agenet" evidence="5">
    <location>
        <begin position="84"/>
        <end position="143"/>
    </location>
</feature>
<feature type="compositionally biased region" description="Basic residues" evidence="4">
    <location>
        <begin position="296"/>
        <end position="312"/>
    </location>
</feature>
<dbReference type="InterPro" id="IPR014002">
    <property type="entry name" value="Agenet_dom_plant"/>
</dbReference>
<name>A0A8X8Z7C2_SALSN</name>
<feature type="domain" description="Agenet" evidence="5">
    <location>
        <begin position="156"/>
        <end position="222"/>
    </location>
</feature>
<feature type="domain" description="Agenet" evidence="5">
    <location>
        <begin position="9"/>
        <end position="81"/>
    </location>
</feature>
<sequence length="743" mass="86040">MGEARSGGHHFPVGSVVEVLDKEAGVHLVSTVVPPPRNIEPENEGKLYVRYRYLPLRRGRSGRLREFVDVSSVRPTPPPHKASKRFELNDVVEAYHIGGWWEGVVTAVSDGGEKLVVTFENPPEPDELRFARSNLRPLWDWVDGVWTWPQRKGENGALKVGKKVEVSIDCDLDFDFDFDFDFRVAWFPAVIVRNLGNGVYSVKLKDKNVKCVGIRPSPPVLDDGEFRVGEKVDAFFDCGWWTGFIIKKVKMNEYIVLFEDMNSTKQLNRSELRPHLEWKDGKWLIHHDGAASSSPKSKRKRKSSFSSLKRHKPQTEYDRDVHQLIDEDSRAPNEETEHIDKDGDDIEYNRDVQQLIDEDSRAPNEETEHIDKDGDDIEYNRDVQQLIDEDSRAPNEETEHIDKDGDDIEYNRDVQQLIDEDSRAPNEETEHIDKDGDDIEYNRDVQQLIDEDSRAPNEETEHIDKDGDDIEYNRDVQQLINEDSRAPNKETEHIDKDGDDVEYDHGVQQLINEDSRAPNKETEHIDKDGDDVEYDHGVQQLNGEDSISRAPNEDSVQQLPFVKRNAIWKSIEWTEVLQRMPHFEPLRAFRENQREGLAIACMVTFTNMVEASRRLKLTDPKSEMDDIQETLVDLETFGFHVGEVRERVTKLLKAKEEAERLDVEAKGILEQIETRSMTRERVEREMREMNMHIGRLQERLKLAEVEEEKEVEEIGRLQARLEKNQKQVESLRSDFEASVSNGD</sequence>
<reference evidence="6" key="2">
    <citation type="submission" date="2020-08" db="EMBL/GenBank/DDBJ databases">
        <title>Plant Genome Project.</title>
        <authorList>
            <person name="Zhang R.-G."/>
        </authorList>
    </citation>
    <scope>NUCLEOTIDE SEQUENCE</scope>
    <source>
        <strain evidence="6">Huo1</strain>
        <tissue evidence="6">Leaf</tissue>
    </source>
</reference>
<evidence type="ECO:0000256" key="2">
    <source>
        <dbReference type="ARBA" id="ARBA00022604"/>
    </source>
</evidence>
<feature type="region of interest" description="Disordered" evidence="4">
    <location>
        <begin position="289"/>
        <end position="348"/>
    </location>
</feature>
<dbReference type="PANTHER" id="PTHR31917">
    <property type="entry name" value="AGENET DOMAIN-CONTAINING PROTEIN-RELATED"/>
    <property type="match status" value="1"/>
</dbReference>
<feature type="compositionally biased region" description="Basic and acidic residues" evidence="4">
    <location>
        <begin position="451"/>
        <end position="465"/>
    </location>
</feature>
<dbReference type="AlphaFoldDB" id="A0A8X8Z7C2"/>
<protein>
    <recommendedName>
        <fullName evidence="5">Agenet domain-containing protein</fullName>
    </recommendedName>
</protein>
<evidence type="ECO:0000256" key="3">
    <source>
        <dbReference type="SAM" id="Coils"/>
    </source>
</evidence>
<dbReference type="Proteomes" id="UP000298416">
    <property type="component" value="Unassembled WGS sequence"/>
</dbReference>
<dbReference type="InterPro" id="IPR007930">
    <property type="entry name" value="DUF724"/>
</dbReference>
<feature type="compositionally biased region" description="Basic and acidic residues" evidence="4">
    <location>
        <begin position="313"/>
        <end position="341"/>
    </location>
</feature>
<evidence type="ECO:0000259" key="5">
    <source>
        <dbReference type="SMART" id="SM00743"/>
    </source>
</evidence>
<keyword evidence="1" id="KW-0813">Transport</keyword>
<dbReference type="OrthoDB" id="687110at2759"/>
<organism evidence="6">
    <name type="scientific">Salvia splendens</name>
    <name type="common">Scarlet sage</name>
    <dbReference type="NCBI Taxonomy" id="180675"/>
    <lineage>
        <taxon>Eukaryota</taxon>
        <taxon>Viridiplantae</taxon>
        <taxon>Streptophyta</taxon>
        <taxon>Embryophyta</taxon>
        <taxon>Tracheophyta</taxon>
        <taxon>Spermatophyta</taxon>
        <taxon>Magnoliopsida</taxon>
        <taxon>eudicotyledons</taxon>
        <taxon>Gunneridae</taxon>
        <taxon>Pentapetalae</taxon>
        <taxon>asterids</taxon>
        <taxon>lamiids</taxon>
        <taxon>Lamiales</taxon>
        <taxon>Lamiaceae</taxon>
        <taxon>Nepetoideae</taxon>
        <taxon>Mentheae</taxon>
        <taxon>Salviinae</taxon>
        <taxon>Salvia</taxon>
        <taxon>Salvia subgen. Calosphace</taxon>
        <taxon>core Calosphace</taxon>
    </lineage>
</organism>
<feature type="compositionally biased region" description="Basic and acidic residues" evidence="4">
    <location>
        <begin position="513"/>
        <end position="527"/>
    </location>
</feature>
<feature type="coiled-coil region" evidence="3">
    <location>
        <begin position="641"/>
        <end position="734"/>
    </location>
</feature>
<feature type="region of interest" description="Disordered" evidence="4">
    <location>
        <begin position="451"/>
        <end position="535"/>
    </location>
</feature>
<feature type="domain" description="Agenet" evidence="5">
    <location>
        <begin position="224"/>
        <end position="280"/>
    </location>
</feature>
<evidence type="ECO:0000313" key="6">
    <source>
        <dbReference type="EMBL" id="KAG6394797.1"/>
    </source>
</evidence>
<dbReference type="CDD" id="cd20406">
    <property type="entry name" value="Tudor_Agenet_AtDUF_rpt2_4"/>
    <property type="match status" value="2"/>
</dbReference>
<feature type="compositionally biased region" description="Basic and acidic residues" evidence="4">
    <location>
        <begin position="482"/>
        <end position="496"/>
    </location>
</feature>
<dbReference type="EMBL" id="PNBA02000017">
    <property type="protein sequence ID" value="KAG6394797.1"/>
    <property type="molecule type" value="Genomic_DNA"/>
</dbReference>
<dbReference type="Pfam" id="PF05641">
    <property type="entry name" value="Agenet"/>
    <property type="match status" value="2"/>
</dbReference>
<accession>A0A8X8Z7C2</accession>
<dbReference type="PANTHER" id="PTHR31917:SF147">
    <property type="entry name" value="AGENET DOMAIN-CONTAINING PROTEIN"/>
    <property type="match status" value="1"/>
</dbReference>
<proteinExistence type="predicted"/>